<dbReference type="Pfam" id="PF04303">
    <property type="entry name" value="PrpF"/>
    <property type="match status" value="1"/>
</dbReference>
<evidence type="ECO:0008006" key="5">
    <source>
        <dbReference type="Google" id="ProtNLM"/>
    </source>
</evidence>
<evidence type="ECO:0000256" key="1">
    <source>
        <dbReference type="ARBA" id="ARBA00007673"/>
    </source>
</evidence>
<name>A0A0D0APC5_9AGAR</name>
<dbReference type="Gene3D" id="3.10.310.10">
    <property type="entry name" value="Diaminopimelate Epimerase, Chain A, domain 1"/>
    <property type="match status" value="2"/>
</dbReference>
<comment type="similarity">
    <text evidence="1">Belongs to the PrpF family.</text>
</comment>
<sequence length="390" mass="41772">MSLANAARNSVRQASSISRTIPATFLRGGTSKGIFLNQSHLPQDRSKWDEIFLGLMGSPDPDYGRQLNGMGGGVSSLSKICVVQPASPEQQRKLGVDVEYTFVQVGIRDTILDYSGNCGNLSSMIGVFALDEGMVDTAHTPSKGKDRLTVRSFNTNTQKVVNTTFPLDTESGLAELSLPETRIAGVSGEASQIRLDFHRPGGARTGKLMPSGAPKAQLDIQEGVFRASLIDATNPTVFVDRLEIINASGTEDPSSPEQLRLLESLRRAGAIRMGLDPEAQAQPKIAMLNAPRSSDVEADIEIIALSMGVPHKAVPMTVGLCLGVAGNINGTLAHEIVQSRARNSGKSRLIKMRHPGGVVEVGASFDAEDEVESASVIRTGRRLMKGHVWY</sequence>
<dbReference type="HOGENOM" id="CLU_026443_0_0_1"/>
<dbReference type="EMBL" id="KN834848">
    <property type="protein sequence ID" value="KIK52105.1"/>
    <property type="molecule type" value="Genomic_DNA"/>
</dbReference>
<protein>
    <recommendedName>
        <fullName evidence="5">DUF453-domain-containing protein</fullName>
    </recommendedName>
</protein>
<dbReference type="Proteomes" id="UP000053593">
    <property type="component" value="Unassembled WGS sequence"/>
</dbReference>
<dbReference type="GO" id="GO:0016853">
    <property type="term" value="F:isomerase activity"/>
    <property type="evidence" value="ECO:0007669"/>
    <property type="project" value="UniProtKB-KW"/>
</dbReference>
<dbReference type="SUPFAM" id="SSF54506">
    <property type="entry name" value="Diaminopimelate epimerase-like"/>
    <property type="match status" value="2"/>
</dbReference>
<organism evidence="3 4">
    <name type="scientific">Collybiopsis luxurians FD-317 M1</name>
    <dbReference type="NCBI Taxonomy" id="944289"/>
    <lineage>
        <taxon>Eukaryota</taxon>
        <taxon>Fungi</taxon>
        <taxon>Dikarya</taxon>
        <taxon>Basidiomycota</taxon>
        <taxon>Agaricomycotina</taxon>
        <taxon>Agaricomycetes</taxon>
        <taxon>Agaricomycetidae</taxon>
        <taxon>Agaricales</taxon>
        <taxon>Marasmiineae</taxon>
        <taxon>Omphalotaceae</taxon>
        <taxon>Collybiopsis</taxon>
        <taxon>Collybiopsis luxurians</taxon>
    </lineage>
</organism>
<keyword evidence="4" id="KW-1185">Reference proteome</keyword>
<dbReference type="InterPro" id="IPR007400">
    <property type="entry name" value="PrpF-like"/>
</dbReference>
<dbReference type="PANTHER" id="PTHR43709:SF2">
    <property type="entry name" value="DUF453 DOMAIN PROTEIN (AFU_ORTHOLOGUE AFUA_6G00360)"/>
    <property type="match status" value="1"/>
</dbReference>
<evidence type="ECO:0000313" key="3">
    <source>
        <dbReference type="EMBL" id="KIK52105.1"/>
    </source>
</evidence>
<dbReference type="OrthoDB" id="10267539at2759"/>
<proteinExistence type="inferred from homology"/>
<accession>A0A0D0APC5</accession>
<gene>
    <name evidence="3" type="ORF">GYMLUDRAFT_50059</name>
</gene>
<reference evidence="3 4" key="1">
    <citation type="submission" date="2014-04" db="EMBL/GenBank/DDBJ databases">
        <title>Evolutionary Origins and Diversification of the Mycorrhizal Mutualists.</title>
        <authorList>
            <consortium name="DOE Joint Genome Institute"/>
            <consortium name="Mycorrhizal Genomics Consortium"/>
            <person name="Kohler A."/>
            <person name="Kuo A."/>
            <person name="Nagy L.G."/>
            <person name="Floudas D."/>
            <person name="Copeland A."/>
            <person name="Barry K.W."/>
            <person name="Cichocki N."/>
            <person name="Veneault-Fourrey C."/>
            <person name="LaButti K."/>
            <person name="Lindquist E.A."/>
            <person name="Lipzen A."/>
            <person name="Lundell T."/>
            <person name="Morin E."/>
            <person name="Murat C."/>
            <person name="Riley R."/>
            <person name="Ohm R."/>
            <person name="Sun H."/>
            <person name="Tunlid A."/>
            <person name="Henrissat B."/>
            <person name="Grigoriev I.V."/>
            <person name="Hibbett D.S."/>
            <person name="Martin F."/>
        </authorList>
    </citation>
    <scope>NUCLEOTIDE SEQUENCE [LARGE SCALE GENOMIC DNA]</scope>
    <source>
        <strain evidence="3 4">FD-317 M1</strain>
    </source>
</reference>
<keyword evidence="2" id="KW-0413">Isomerase</keyword>
<dbReference type="PANTHER" id="PTHR43709">
    <property type="entry name" value="ACONITATE ISOMERASE-RELATED"/>
    <property type="match status" value="1"/>
</dbReference>
<dbReference type="AlphaFoldDB" id="A0A0D0APC5"/>
<evidence type="ECO:0000256" key="2">
    <source>
        <dbReference type="ARBA" id="ARBA00023235"/>
    </source>
</evidence>
<evidence type="ECO:0000313" key="4">
    <source>
        <dbReference type="Proteomes" id="UP000053593"/>
    </source>
</evidence>